<organism evidence="2 3">
    <name type="scientific">Leeia aquatica</name>
    <dbReference type="NCBI Taxonomy" id="2725557"/>
    <lineage>
        <taxon>Bacteria</taxon>
        <taxon>Pseudomonadati</taxon>
        <taxon>Pseudomonadota</taxon>
        <taxon>Betaproteobacteria</taxon>
        <taxon>Neisseriales</taxon>
        <taxon>Leeiaceae</taxon>
        <taxon>Leeia</taxon>
    </lineage>
</organism>
<dbReference type="PANTHER" id="PTHR34387">
    <property type="entry name" value="SLR1258 PROTEIN"/>
    <property type="match status" value="1"/>
</dbReference>
<comment type="caution">
    <text evidence="2">The sequence shown here is derived from an EMBL/GenBank/DDBJ whole genome shotgun (WGS) entry which is preliminary data.</text>
</comment>
<dbReference type="PANTHER" id="PTHR34387:SF1">
    <property type="entry name" value="PERIPLASMIC IMMUNOGENIC PROTEIN"/>
    <property type="match status" value="1"/>
</dbReference>
<accession>A0A847S4G8</accession>
<dbReference type="AlphaFoldDB" id="A0A847S4G8"/>
<protein>
    <submittedName>
        <fullName evidence="2">SIMPL domain-containing protein</fullName>
    </submittedName>
</protein>
<feature type="signal peptide" evidence="1">
    <location>
        <begin position="1"/>
        <end position="21"/>
    </location>
</feature>
<proteinExistence type="predicted"/>
<reference evidence="2 3" key="1">
    <citation type="submission" date="2020-04" db="EMBL/GenBank/DDBJ databases">
        <title>Draft genome of Leeia sp. IMCC25680.</title>
        <authorList>
            <person name="Song J."/>
            <person name="Cho J.-C."/>
        </authorList>
    </citation>
    <scope>NUCLEOTIDE SEQUENCE [LARGE SCALE GENOMIC DNA]</scope>
    <source>
        <strain evidence="2 3">IMCC25680</strain>
    </source>
</reference>
<dbReference type="GO" id="GO:0006974">
    <property type="term" value="P:DNA damage response"/>
    <property type="evidence" value="ECO:0007669"/>
    <property type="project" value="TreeGrafter"/>
</dbReference>
<sequence>MMRFKQKAVAVVGLAMGSLLAAQSAVADSLNYNVLELQSQVQREVSNDTLSASVFVELTQNDPQRLAAEVSKRMEEATRLAKGYPSVRVKTLGQQTYPVYNNQNKLQGWRTRADLSLESEDFAAATQLIGKLQGVVQLGGIQFAVSPKVREKVEAELMVDAVKQFRQRADILAGAVAPGKPVRIVHLAVNSGGGEPPRMYAMEAKAAAPAGDAAPVVTPGTSQVSVSINGTVQVE</sequence>
<dbReference type="Pfam" id="PF04402">
    <property type="entry name" value="SIMPL"/>
    <property type="match status" value="1"/>
</dbReference>
<dbReference type="Proteomes" id="UP000587991">
    <property type="component" value="Unassembled WGS sequence"/>
</dbReference>
<dbReference type="EMBL" id="JABAIM010000001">
    <property type="protein sequence ID" value="NLR73655.1"/>
    <property type="molecule type" value="Genomic_DNA"/>
</dbReference>
<feature type="chain" id="PRO_5032591465" evidence="1">
    <location>
        <begin position="22"/>
        <end position="235"/>
    </location>
</feature>
<evidence type="ECO:0000313" key="3">
    <source>
        <dbReference type="Proteomes" id="UP000587991"/>
    </source>
</evidence>
<gene>
    <name evidence="2" type="ORF">HF682_00575</name>
</gene>
<evidence type="ECO:0000256" key="1">
    <source>
        <dbReference type="SAM" id="SignalP"/>
    </source>
</evidence>
<dbReference type="InterPro" id="IPR007497">
    <property type="entry name" value="SIMPL/DUF541"/>
</dbReference>
<dbReference type="RefSeq" id="WP_168875322.1">
    <property type="nucleotide sequence ID" value="NZ_JABAIM010000001.1"/>
</dbReference>
<keyword evidence="1" id="KW-0732">Signal</keyword>
<dbReference type="Gene3D" id="3.30.70.2970">
    <property type="entry name" value="Protein of unknown function (DUF541), domain 2"/>
    <property type="match status" value="1"/>
</dbReference>
<name>A0A847S4G8_9NEIS</name>
<dbReference type="InterPro" id="IPR052022">
    <property type="entry name" value="26kDa_periplasmic_antigen"/>
</dbReference>
<evidence type="ECO:0000313" key="2">
    <source>
        <dbReference type="EMBL" id="NLR73655.1"/>
    </source>
</evidence>
<keyword evidence="3" id="KW-1185">Reference proteome</keyword>
<dbReference type="Gene3D" id="3.30.110.170">
    <property type="entry name" value="Protein of unknown function (DUF541), domain 1"/>
    <property type="match status" value="1"/>
</dbReference>